<dbReference type="InterPro" id="IPR008613">
    <property type="entry name" value="Excalibur_Ca-bd_domain"/>
</dbReference>
<feature type="chain" id="PRO_5038627140" description="Excalibur calcium-binding domain-containing protein" evidence="1">
    <location>
        <begin position="24"/>
        <end position="183"/>
    </location>
</feature>
<organism evidence="3 4">
    <name type="scientific">Nocardioides flavescens</name>
    <dbReference type="NCBI Taxonomy" id="2691959"/>
    <lineage>
        <taxon>Bacteria</taxon>
        <taxon>Bacillati</taxon>
        <taxon>Actinomycetota</taxon>
        <taxon>Actinomycetes</taxon>
        <taxon>Propionibacteriales</taxon>
        <taxon>Nocardioidaceae</taxon>
        <taxon>Nocardioides</taxon>
    </lineage>
</organism>
<evidence type="ECO:0000256" key="1">
    <source>
        <dbReference type="SAM" id="SignalP"/>
    </source>
</evidence>
<proteinExistence type="predicted"/>
<feature type="signal peptide" evidence="1">
    <location>
        <begin position="1"/>
        <end position="23"/>
    </location>
</feature>
<feature type="domain" description="Excalibur calcium-binding" evidence="2">
    <location>
        <begin position="32"/>
        <end position="69"/>
    </location>
</feature>
<keyword evidence="4" id="KW-1185">Reference proteome</keyword>
<dbReference type="EMBL" id="WUEK01000013">
    <property type="protein sequence ID" value="MXG91562.1"/>
    <property type="molecule type" value="Genomic_DNA"/>
</dbReference>
<evidence type="ECO:0000313" key="3">
    <source>
        <dbReference type="EMBL" id="MXG91562.1"/>
    </source>
</evidence>
<dbReference type="Pfam" id="PF05901">
    <property type="entry name" value="Excalibur"/>
    <property type="match status" value="1"/>
</dbReference>
<comment type="caution">
    <text evidence="3">The sequence shown here is derived from an EMBL/GenBank/DDBJ whole genome shotgun (WGS) entry which is preliminary data.</text>
</comment>
<dbReference type="Proteomes" id="UP000473325">
    <property type="component" value="Unassembled WGS sequence"/>
</dbReference>
<dbReference type="RefSeq" id="WP_160879490.1">
    <property type="nucleotide sequence ID" value="NZ_WUEK01000013.1"/>
</dbReference>
<gene>
    <name evidence="3" type="ORF">GRQ65_18615</name>
</gene>
<protein>
    <recommendedName>
        <fullName evidence="2">Excalibur calcium-binding domain-containing protein</fullName>
    </recommendedName>
</protein>
<dbReference type="SMART" id="SM00894">
    <property type="entry name" value="Excalibur"/>
    <property type="match status" value="1"/>
</dbReference>
<evidence type="ECO:0000259" key="2">
    <source>
        <dbReference type="SMART" id="SM00894"/>
    </source>
</evidence>
<accession>A0A6L7F2T1</accession>
<reference evidence="3 4" key="1">
    <citation type="submission" date="2019-12" db="EMBL/GenBank/DDBJ databases">
        <authorList>
            <person name="Kun Z."/>
        </authorList>
    </citation>
    <scope>NUCLEOTIDE SEQUENCE [LARGE SCALE GENOMIC DNA]</scope>
    <source>
        <strain evidence="3 4">YIM 123512</strain>
    </source>
</reference>
<keyword evidence="1" id="KW-0732">Signal</keyword>
<dbReference type="AlphaFoldDB" id="A0A6L7F2T1"/>
<evidence type="ECO:0000313" key="4">
    <source>
        <dbReference type="Proteomes" id="UP000473325"/>
    </source>
</evidence>
<name>A0A6L7F2T1_9ACTN</name>
<sequence>MRNLVRLLTLMLAATGLTFVALAGSTTSAQAKDLNCDDFSSQAAAQANLNNNPSDPNGLDTDGDGVACESNPCPCNTSSNSGGNNNPPAAPSKKFHAINLRVAEVKRSGNSVVIGKVPTYRGKFQIQRKLKGQNFKLFKRATAKNPTGAVKIGVTGPKGTCFKAIVPATKKYKATGKVIGCIR</sequence>